<dbReference type="Proteomes" id="UP001162992">
    <property type="component" value="Chromosome 2"/>
</dbReference>
<proteinExistence type="predicted"/>
<protein>
    <submittedName>
        <fullName evidence="1">Uncharacterized protein</fullName>
    </submittedName>
</protein>
<accession>A0ACC2ECC0</accession>
<comment type="caution">
    <text evidence="1">The sequence shown here is derived from an EMBL/GenBank/DDBJ whole genome shotgun (WGS) entry which is preliminary data.</text>
</comment>
<evidence type="ECO:0000313" key="1">
    <source>
        <dbReference type="EMBL" id="KAJ7564135.1"/>
    </source>
</evidence>
<keyword evidence="2" id="KW-1185">Reference proteome</keyword>
<name>A0ACC2ECC0_DIPCM</name>
<reference evidence="2" key="1">
    <citation type="journal article" date="2024" name="Proc. Natl. Acad. Sci. U.S.A.">
        <title>Extraordinary preservation of gene collinearity over three hundred million years revealed in homosporous lycophytes.</title>
        <authorList>
            <person name="Li C."/>
            <person name="Wickell D."/>
            <person name="Kuo L.Y."/>
            <person name="Chen X."/>
            <person name="Nie B."/>
            <person name="Liao X."/>
            <person name="Peng D."/>
            <person name="Ji J."/>
            <person name="Jenkins J."/>
            <person name="Williams M."/>
            <person name="Shu S."/>
            <person name="Plott C."/>
            <person name="Barry K."/>
            <person name="Rajasekar S."/>
            <person name="Grimwood J."/>
            <person name="Han X."/>
            <person name="Sun S."/>
            <person name="Hou Z."/>
            <person name="He W."/>
            <person name="Dai G."/>
            <person name="Sun C."/>
            <person name="Schmutz J."/>
            <person name="Leebens-Mack J.H."/>
            <person name="Li F.W."/>
            <person name="Wang L."/>
        </authorList>
    </citation>
    <scope>NUCLEOTIDE SEQUENCE [LARGE SCALE GENOMIC DNA]</scope>
    <source>
        <strain evidence="2">cv. PW_Plant_1</strain>
    </source>
</reference>
<evidence type="ECO:0000313" key="2">
    <source>
        <dbReference type="Proteomes" id="UP001162992"/>
    </source>
</evidence>
<organism evidence="1 2">
    <name type="scientific">Diphasiastrum complanatum</name>
    <name type="common">Issler's clubmoss</name>
    <name type="synonym">Lycopodium complanatum</name>
    <dbReference type="NCBI Taxonomy" id="34168"/>
    <lineage>
        <taxon>Eukaryota</taxon>
        <taxon>Viridiplantae</taxon>
        <taxon>Streptophyta</taxon>
        <taxon>Embryophyta</taxon>
        <taxon>Tracheophyta</taxon>
        <taxon>Lycopodiopsida</taxon>
        <taxon>Lycopodiales</taxon>
        <taxon>Lycopodiaceae</taxon>
        <taxon>Lycopodioideae</taxon>
        <taxon>Diphasiastrum</taxon>
    </lineage>
</organism>
<gene>
    <name evidence="1" type="ORF">O6H91_02G004000</name>
</gene>
<sequence length="172" mass="19708">MGRSEHPHGPPLDSPTFVRVPLPVFDCIHPVSWCGEIRKPSVDFLTNKWNVFLDNHIPQPVFDAMMREIYDGPKFRRFLCAYYCPGNSCCGLLFNGIFMVPYLIVRQRQMQVEVDGKLSAWNKVLSTHNCGVTMQINKLGLIFNISPTEIIKAKAHDEVQHQLFLELGLKHN</sequence>
<dbReference type="EMBL" id="CM055093">
    <property type="protein sequence ID" value="KAJ7564135.1"/>
    <property type="molecule type" value="Genomic_DNA"/>
</dbReference>